<dbReference type="Proteomes" id="UP001619911">
    <property type="component" value="Unassembled WGS sequence"/>
</dbReference>
<dbReference type="Pfam" id="PF24957">
    <property type="entry name" value="DrmE_C"/>
    <property type="match status" value="1"/>
</dbReference>
<comment type="caution">
    <text evidence="2">The sequence shown here is derived from an EMBL/GenBank/DDBJ whole genome shotgun (WGS) entry which is preliminary data.</text>
</comment>
<dbReference type="NCBIfam" id="NF038316">
    <property type="entry name" value="DrmE_fam"/>
    <property type="match status" value="1"/>
</dbReference>
<organism evidence="2 3">
    <name type="scientific">Bacillus lumedeiriae</name>
    <dbReference type="NCBI Taxonomy" id="3058829"/>
    <lineage>
        <taxon>Bacteria</taxon>
        <taxon>Bacillati</taxon>
        <taxon>Bacillota</taxon>
        <taxon>Bacilli</taxon>
        <taxon>Bacillales</taxon>
        <taxon>Bacillaceae</taxon>
        <taxon>Bacillus</taxon>
    </lineage>
</organism>
<dbReference type="InterPro" id="IPR056666">
    <property type="entry name" value="DrmE_C"/>
</dbReference>
<name>A0ABW8IDA9_9BACI</name>
<dbReference type="RefSeq" id="WP_404319104.1">
    <property type="nucleotide sequence ID" value="NZ_JAUIYO010000022.1"/>
</dbReference>
<accession>A0ABW8IDA9</accession>
<evidence type="ECO:0000313" key="3">
    <source>
        <dbReference type="Proteomes" id="UP001619911"/>
    </source>
</evidence>
<dbReference type="EMBL" id="JAUIYO010000022">
    <property type="protein sequence ID" value="MFK2827124.1"/>
    <property type="molecule type" value="Genomic_DNA"/>
</dbReference>
<gene>
    <name evidence="2" type="ORF">QYG89_15925</name>
</gene>
<evidence type="ECO:0000313" key="2">
    <source>
        <dbReference type="EMBL" id="MFK2827124.1"/>
    </source>
</evidence>
<sequence>MMNFNNVLGLYNVKSSAVLFRHVESNELLPLADSIENYRSEIQNRYDNDEHLIELLNLLRRMFFKLTSSFLPYNRAVSDEGKKLLLAEFLQVKRSYPELFSSIVIHVAQSFKQVIDSDNNYLSKYLKDYINSKSEVGLKIAVVTKRAVSAEERLIISEVVKSYLKTNYYTENSFRKDTEIFDEIIYIGSPNYFGEYVSNTFKGKIIAFISYDIFTNSIMPKEVFKDVHDSGAYSTIFDNVNFSNPVQKRIKINLEERESLNIAVNKFLEEQKKVEDNSHDTVEVCIVYLENDRFLFAPIDSKIRVFTPHEKSNYIKQISFKDVEADDYIVIRNERDTKLIAEVADQNVLKSAAEDYRVMQREWKRRLRLNVEKKGLKSVSGILMRKYDLKTASMASVRSWCNEESICPIELPKLLKALKYDQEKIEEVYSAMRTIQSAHRKAGRIISEKLMNELTNDILKDLQENGFYTFESKEFNGASFNIERIVSIDRSRHLIAPSNLMKPINTD</sequence>
<reference evidence="2 3" key="1">
    <citation type="submission" date="2023-07" db="EMBL/GenBank/DDBJ databases">
        <title>Bacillus lucianemedeirus sp. nov, a new species isolated from an immunobiological production facility.</title>
        <authorList>
            <person name="Costa L.V."/>
            <person name="Miranda R.V.S.L."/>
            <person name="Brandao M.L.L."/>
            <person name="Reis C.M.F."/>
            <person name="Frazao A.M."/>
            <person name="Cruz F.V."/>
            <person name="Baio P.V.P."/>
            <person name="Veras J.F.C."/>
            <person name="Ramos J.N."/>
            <person name="Vieira V."/>
        </authorList>
    </citation>
    <scope>NUCLEOTIDE SEQUENCE [LARGE SCALE GENOMIC DNA]</scope>
    <source>
        <strain evidence="2 3">B190/17</strain>
    </source>
</reference>
<keyword evidence="3" id="KW-1185">Reference proteome</keyword>
<evidence type="ECO:0000259" key="1">
    <source>
        <dbReference type="Pfam" id="PF24957"/>
    </source>
</evidence>
<proteinExistence type="predicted"/>
<feature type="domain" description="DISARM protein DrmE C-terminal" evidence="1">
    <location>
        <begin position="287"/>
        <end position="451"/>
    </location>
</feature>
<dbReference type="InterPro" id="IPR049794">
    <property type="entry name" value="DrmE"/>
</dbReference>
<protein>
    <submittedName>
        <fullName evidence="2">DrmE family protein</fullName>
    </submittedName>
</protein>